<sequence length="72" mass="8137">MTTQHQLDGDLAFESLEHHWELNLIRTTDLDPNLIPQVAFILAQDELLGTAARTPAQIELMGRAVDSRTLKR</sequence>
<dbReference type="Proteomes" id="UP001525961">
    <property type="component" value="Unassembled WGS sequence"/>
</dbReference>
<proteinExistence type="predicted"/>
<protein>
    <submittedName>
        <fullName evidence="1">Uncharacterized protein</fullName>
    </submittedName>
</protein>
<name>A0ABT2NJM2_9CYAN</name>
<dbReference type="RefSeq" id="WP_261237690.1">
    <property type="nucleotide sequence ID" value="NZ_JAMXFA010000073.1"/>
</dbReference>
<comment type="caution">
    <text evidence="1">The sequence shown here is derived from an EMBL/GenBank/DDBJ whole genome shotgun (WGS) entry which is preliminary data.</text>
</comment>
<reference evidence="1 2" key="1">
    <citation type="journal article" date="2022" name="Front. Microbiol.">
        <title>High genomic differentiation and limited gene flow indicate recent cryptic speciation within the genus Laspinema (cyanobacteria).</title>
        <authorList>
            <person name="Stanojkovic A."/>
            <person name="Skoupy S."/>
            <person name="Skaloud P."/>
            <person name="Dvorak P."/>
        </authorList>
    </citation>
    <scope>NUCLEOTIDE SEQUENCE [LARGE SCALE GENOMIC DNA]</scope>
    <source>
        <strain evidence="1 2">D3b</strain>
    </source>
</reference>
<gene>
    <name evidence="1" type="ORF">NG792_27795</name>
</gene>
<keyword evidence="2" id="KW-1185">Reference proteome</keyword>
<evidence type="ECO:0000313" key="1">
    <source>
        <dbReference type="EMBL" id="MCT7981530.1"/>
    </source>
</evidence>
<accession>A0ABT2NJM2</accession>
<evidence type="ECO:0000313" key="2">
    <source>
        <dbReference type="Proteomes" id="UP001525961"/>
    </source>
</evidence>
<organism evidence="1 2">
    <name type="scientific">Laspinema olomoucense D3b</name>
    <dbReference type="NCBI Taxonomy" id="2953688"/>
    <lineage>
        <taxon>Bacteria</taxon>
        <taxon>Bacillati</taxon>
        <taxon>Cyanobacteriota</taxon>
        <taxon>Cyanophyceae</taxon>
        <taxon>Oscillatoriophycideae</taxon>
        <taxon>Oscillatoriales</taxon>
        <taxon>Laspinemataceae</taxon>
        <taxon>Laspinema</taxon>
        <taxon>Laspinema olomoucense</taxon>
    </lineage>
</organism>
<dbReference type="EMBL" id="JAMXFA010000073">
    <property type="protein sequence ID" value="MCT7981530.1"/>
    <property type="molecule type" value="Genomic_DNA"/>
</dbReference>